<protein>
    <submittedName>
        <fullName evidence="2">Uncharacterized protein</fullName>
    </submittedName>
</protein>
<reference evidence="2" key="1">
    <citation type="submission" date="2014-11" db="EMBL/GenBank/DDBJ databases">
        <authorList>
            <person name="Otto D Thomas"/>
            <person name="Naeem Raeece"/>
        </authorList>
    </citation>
    <scope>NUCLEOTIDE SEQUENCE</scope>
</reference>
<accession>A0A0G4GSS6</accession>
<evidence type="ECO:0000256" key="1">
    <source>
        <dbReference type="SAM" id="MobiDB-lite"/>
    </source>
</evidence>
<organism evidence="2">
    <name type="scientific">Chromera velia CCMP2878</name>
    <dbReference type="NCBI Taxonomy" id="1169474"/>
    <lineage>
        <taxon>Eukaryota</taxon>
        <taxon>Sar</taxon>
        <taxon>Alveolata</taxon>
        <taxon>Colpodellida</taxon>
        <taxon>Chromeraceae</taxon>
        <taxon>Chromera</taxon>
    </lineage>
</organism>
<sequence>MPNSDPPLHSSHYTRTTLEMPLPPTYYPARGRHATTPSDPLPSADAQPHRLGEVGATVQVRLYTQYHPVRPPSHDFQPQEKRKGRKGASGGGSGGQPPFLLMSKPNKGSIVDFYGQGQQV</sequence>
<evidence type="ECO:0000313" key="2">
    <source>
        <dbReference type="EMBL" id="CEM33690.1"/>
    </source>
</evidence>
<name>A0A0G4GSS6_9ALVE</name>
<feature type="region of interest" description="Disordered" evidence="1">
    <location>
        <begin position="1"/>
        <end position="107"/>
    </location>
</feature>
<feature type="non-terminal residue" evidence="2">
    <location>
        <position position="120"/>
    </location>
</feature>
<gene>
    <name evidence="2" type="ORF">Cvel_23223</name>
</gene>
<proteinExistence type="predicted"/>
<dbReference type="EMBL" id="CDMZ01001512">
    <property type="protein sequence ID" value="CEM33690.1"/>
    <property type="molecule type" value="Genomic_DNA"/>
</dbReference>
<dbReference type="AlphaFoldDB" id="A0A0G4GSS6"/>